<dbReference type="AlphaFoldDB" id="A0A562IXX3"/>
<evidence type="ECO:0000256" key="12">
    <source>
        <dbReference type="SAM" id="MobiDB-lite"/>
    </source>
</evidence>
<organism evidence="15 16">
    <name type="scientific">Azomonas agilis</name>
    <dbReference type="NCBI Taxonomy" id="116849"/>
    <lineage>
        <taxon>Bacteria</taxon>
        <taxon>Pseudomonadati</taxon>
        <taxon>Pseudomonadota</taxon>
        <taxon>Gammaproteobacteria</taxon>
        <taxon>Pseudomonadales</taxon>
        <taxon>Pseudomonadaceae</taxon>
        <taxon>Azomonas</taxon>
    </lineage>
</organism>
<evidence type="ECO:0000256" key="9">
    <source>
        <dbReference type="ARBA" id="ARBA00040743"/>
    </source>
</evidence>
<keyword evidence="4 13" id="KW-0812">Transmembrane</keyword>
<keyword evidence="11 15" id="KW-0413">Isomerase</keyword>
<keyword evidence="16" id="KW-1185">Reference proteome</keyword>
<evidence type="ECO:0000256" key="4">
    <source>
        <dbReference type="ARBA" id="ARBA00022692"/>
    </source>
</evidence>
<dbReference type="SUPFAM" id="SSF109998">
    <property type="entry name" value="Triger factor/SurA peptide-binding domain-like"/>
    <property type="match status" value="1"/>
</dbReference>
<dbReference type="InterPro" id="IPR023058">
    <property type="entry name" value="PPIase_PpiC_CS"/>
</dbReference>
<evidence type="ECO:0000256" key="10">
    <source>
        <dbReference type="ARBA" id="ARBA00042775"/>
    </source>
</evidence>
<reference evidence="15 16" key="1">
    <citation type="submission" date="2019-07" db="EMBL/GenBank/DDBJ databases">
        <title>Genomic Encyclopedia of Type Strains, Phase I: the one thousand microbial genomes (KMG-I) project.</title>
        <authorList>
            <person name="Kyrpides N."/>
        </authorList>
    </citation>
    <scope>NUCLEOTIDE SEQUENCE [LARGE SCALE GENOMIC DNA]</scope>
    <source>
        <strain evidence="15 16">DSM 375</strain>
    </source>
</reference>
<feature type="transmembrane region" description="Helical" evidence="13">
    <location>
        <begin position="12"/>
        <end position="30"/>
    </location>
</feature>
<dbReference type="RefSeq" id="WP_144571255.1">
    <property type="nucleotide sequence ID" value="NZ_VLKG01000004.1"/>
</dbReference>
<dbReference type="Proteomes" id="UP000319627">
    <property type="component" value="Unassembled WGS sequence"/>
</dbReference>
<proteinExistence type="inferred from homology"/>
<keyword evidence="3" id="KW-0997">Cell inner membrane</keyword>
<name>A0A562IXX3_9GAMM</name>
<dbReference type="Pfam" id="PF13624">
    <property type="entry name" value="SurA_N_3"/>
    <property type="match status" value="1"/>
</dbReference>
<dbReference type="Gene3D" id="1.10.4030.10">
    <property type="entry name" value="Porin chaperone SurA, peptide-binding domain"/>
    <property type="match status" value="1"/>
</dbReference>
<gene>
    <name evidence="15" type="ORF">LX59_01327</name>
</gene>
<dbReference type="PROSITE" id="PS50198">
    <property type="entry name" value="PPIC_PPIASE_2"/>
    <property type="match status" value="1"/>
</dbReference>
<dbReference type="PROSITE" id="PS01096">
    <property type="entry name" value="PPIC_PPIASE_1"/>
    <property type="match status" value="1"/>
</dbReference>
<dbReference type="GO" id="GO:0005886">
    <property type="term" value="C:plasma membrane"/>
    <property type="evidence" value="ECO:0007669"/>
    <property type="project" value="UniProtKB-SubCell"/>
</dbReference>
<dbReference type="InterPro" id="IPR000297">
    <property type="entry name" value="PPIase_PpiC"/>
</dbReference>
<dbReference type="PANTHER" id="PTHR47529:SF1">
    <property type="entry name" value="PERIPLASMIC CHAPERONE PPID"/>
    <property type="match status" value="1"/>
</dbReference>
<accession>A0A562IXX3</accession>
<dbReference type="Pfam" id="PF00639">
    <property type="entry name" value="Rotamase"/>
    <property type="match status" value="1"/>
</dbReference>
<feature type="region of interest" description="Disordered" evidence="12">
    <location>
        <begin position="582"/>
        <end position="601"/>
    </location>
</feature>
<evidence type="ECO:0000313" key="16">
    <source>
        <dbReference type="Proteomes" id="UP000319627"/>
    </source>
</evidence>
<dbReference type="InterPro" id="IPR052029">
    <property type="entry name" value="PpiD_chaperone"/>
</dbReference>
<comment type="caution">
    <text evidence="15">The sequence shown here is derived from an EMBL/GenBank/DDBJ whole genome shotgun (WGS) entry which is preliminary data.</text>
</comment>
<dbReference type="SUPFAM" id="SSF54534">
    <property type="entry name" value="FKBP-like"/>
    <property type="match status" value="1"/>
</dbReference>
<keyword evidence="6 13" id="KW-0472">Membrane</keyword>
<keyword evidence="2" id="KW-1003">Cell membrane</keyword>
<evidence type="ECO:0000313" key="15">
    <source>
        <dbReference type="EMBL" id="TWH75817.1"/>
    </source>
</evidence>
<dbReference type="EMBL" id="VLKG01000004">
    <property type="protein sequence ID" value="TWH75817.1"/>
    <property type="molecule type" value="Genomic_DNA"/>
</dbReference>
<evidence type="ECO:0000256" key="1">
    <source>
        <dbReference type="ARBA" id="ARBA00004382"/>
    </source>
</evidence>
<feature type="domain" description="PpiC" evidence="14">
    <location>
        <begin position="262"/>
        <end position="359"/>
    </location>
</feature>
<sequence length="706" mass="77345">MLQNIRDNSQGWIAKTIIGLIIMLLALTGVETLFSSAQNAQEVARVNGEPVAQSELQQAINAQRAQLMQQLGAGFDPTLLRDELLRGSVLNGIIDRLLLLQATRNFGFAYSQAALDQVILDTPEFQIDGQFAASRFDQIIGQMGYTRMQFRQLLEQEMLIGQLRAGLMATAFSTDQQVEAFARLERQTRDFGFWTLPVAQQSVSVTDEEIKDYYTKHAAQFRSSEQVIVDYVALEKEAFFDQVTVDEAKVKALYEQKIANLSEQRRAAHILIEATTGEAEAKAKLEQIRTRLSQGEDFAALAKEFSEDLGSSAEGGDLGFVGKGVFDPAFEQAVYALKEGEISEPVKSRFGWHLIKLLGVKAAEIPSFDTLKPELVRELKTEQVEQRFVDATKQLETAAYESLDLKGPAQELGLSIQTTAAFGREGIGEGVTANPQFIQTAFSDGVLNEKLNSALIELDPETVVVMHLKQHLKADQLPLEQVKDQIAQKLKTEKAAEQVRQEGEAILTKLRSGELQDPPAVTTAATQVQAPEAVQPESAPVPEATPVVATAPAEDSTAVVAQASEQKTETAAEVTEAAEAVVADEAKSDEPSPVVASATGEEAKPQSVWQVLEAAGRVQEGVDPAVMQVVFRLPKPTSDRPIYGHVVLSSGDFVIVRLDGVAEPDTKSLTQEQRQEYKRVLASRIGQQDFAAYMNLLRSTAEIKRF</sequence>
<dbReference type="GO" id="GO:0003755">
    <property type="term" value="F:peptidyl-prolyl cis-trans isomerase activity"/>
    <property type="evidence" value="ECO:0007669"/>
    <property type="project" value="UniProtKB-KW"/>
</dbReference>
<dbReference type="Gene3D" id="3.10.50.40">
    <property type="match status" value="1"/>
</dbReference>
<dbReference type="InterPro" id="IPR027304">
    <property type="entry name" value="Trigger_fact/SurA_dom_sf"/>
</dbReference>
<evidence type="ECO:0000256" key="6">
    <source>
        <dbReference type="ARBA" id="ARBA00023136"/>
    </source>
</evidence>
<keyword evidence="11" id="KW-0697">Rotamase</keyword>
<evidence type="ECO:0000256" key="2">
    <source>
        <dbReference type="ARBA" id="ARBA00022475"/>
    </source>
</evidence>
<evidence type="ECO:0000259" key="14">
    <source>
        <dbReference type="PROSITE" id="PS50198"/>
    </source>
</evidence>
<evidence type="ECO:0000256" key="7">
    <source>
        <dbReference type="ARBA" id="ARBA00023186"/>
    </source>
</evidence>
<keyword evidence="5 13" id="KW-1133">Transmembrane helix</keyword>
<dbReference type="OrthoDB" id="9812372at2"/>
<dbReference type="InterPro" id="IPR046357">
    <property type="entry name" value="PPIase_dom_sf"/>
</dbReference>
<evidence type="ECO:0000256" key="13">
    <source>
        <dbReference type="SAM" id="Phobius"/>
    </source>
</evidence>
<comment type="subcellular location">
    <subcellularLocation>
        <location evidence="1">Cell inner membrane</location>
        <topology evidence="1">Single-pass type II membrane protein</topology>
        <orientation evidence="1">Periplasmic side</orientation>
    </subcellularLocation>
</comment>
<keyword evidence="7" id="KW-0143">Chaperone</keyword>
<evidence type="ECO:0000256" key="5">
    <source>
        <dbReference type="ARBA" id="ARBA00022989"/>
    </source>
</evidence>
<evidence type="ECO:0000256" key="8">
    <source>
        <dbReference type="ARBA" id="ARBA00038408"/>
    </source>
</evidence>
<evidence type="ECO:0000256" key="11">
    <source>
        <dbReference type="PROSITE-ProRule" id="PRU00278"/>
    </source>
</evidence>
<protein>
    <recommendedName>
        <fullName evidence="9">Periplasmic chaperone PpiD</fullName>
    </recommendedName>
    <alternativeName>
        <fullName evidence="10">Periplasmic folding chaperone</fullName>
    </alternativeName>
</protein>
<comment type="similarity">
    <text evidence="8">Belongs to the PpiD chaperone family.</text>
</comment>
<dbReference type="PANTHER" id="PTHR47529">
    <property type="entry name" value="PEPTIDYL-PROLYL CIS-TRANS ISOMERASE D"/>
    <property type="match status" value="1"/>
</dbReference>
<evidence type="ECO:0000256" key="3">
    <source>
        <dbReference type="ARBA" id="ARBA00022519"/>
    </source>
</evidence>